<dbReference type="PANTHER" id="PTHR32024:SF2">
    <property type="entry name" value="TRK SYSTEM POTASSIUM UPTAKE PROTEIN TRKG-RELATED"/>
    <property type="match status" value="1"/>
</dbReference>
<dbReference type="GO" id="GO:0030001">
    <property type="term" value="P:metal ion transport"/>
    <property type="evidence" value="ECO:0007669"/>
    <property type="project" value="UniProtKB-ARBA"/>
</dbReference>
<keyword evidence="4" id="KW-1003">Cell membrane</keyword>
<dbReference type="RefSeq" id="WP_005884304.1">
    <property type="nucleotide sequence ID" value="NZ_CABMMQ010000001.1"/>
</dbReference>
<protein>
    <submittedName>
        <fullName evidence="10">TrkH family potassium uptake protein</fullName>
    </submittedName>
</protein>
<evidence type="ECO:0000256" key="3">
    <source>
        <dbReference type="ARBA" id="ARBA00022448"/>
    </source>
</evidence>
<evidence type="ECO:0000256" key="9">
    <source>
        <dbReference type="SAM" id="Phobius"/>
    </source>
</evidence>
<feature type="transmembrane region" description="Helical" evidence="9">
    <location>
        <begin position="144"/>
        <end position="167"/>
    </location>
</feature>
<keyword evidence="7" id="KW-0406">Ion transport</keyword>
<evidence type="ECO:0000256" key="2">
    <source>
        <dbReference type="ARBA" id="ARBA00009137"/>
    </source>
</evidence>
<comment type="caution">
    <text evidence="10">The sequence shown here is derived from an EMBL/GenBank/DDBJ whole genome shotgun (WGS) entry which is preliminary data.</text>
</comment>
<dbReference type="AlphaFoldDB" id="A0A414PXC7"/>
<evidence type="ECO:0000256" key="6">
    <source>
        <dbReference type="ARBA" id="ARBA00022989"/>
    </source>
</evidence>
<keyword evidence="3" id="KW-0813">Transport</keyword>
<keyword evidence="5 9" id="KW-0812">Transmembrane</keyword>
<keyword evidence="8 9" id="KW-0472">Membrane</keyword>
<feature type="transmembrane region" description="Helical" evidence="9">
    <location>
        <begin position="83"/>
        <end position="101"/>
    </location>
</feature>
<evidence type="ECO:0000256" key="8">
    <source>
        <dbReference type="ARBA" id="ARBA00023136"/>
    </source>
</evidence>
<dbReference type="PANTHER" id="PTHR32024">
    <property type="entry name" value="TRK SYSTEM POTASSIUM UPTAKE PROTEIN TRKG-RELATED"/>
    <property type="match status" value="1"/>
</dbReference>
<evidence type="ECO:0000256" key="5">
    <source>
        <dbReference type="ARBA" id="ARBA00022692"/>
    </source>
</evidence>
<dbReference type="EMBL" id="QRHL01000006">
    <property type="protein sequence ID" value="RHF73002.1"/>
    <property type="molecule type" value="Genomic_DNA"/>
</dbReference>
<dbReference type="InterPro" id="IPR003445">
    <property type="entry name" value="Cat_transpt"/>
</dbReference>
<keyword evidence="6 9" id="KW-1133">Transmembrane helix</keyword>
<evidence type="ECO:0000313" key="10">
    <source>
        <dbReference type="EMBL" id="RHF73002.1"/>
    </source>
</evidence>
<dbReference type="Proteomes" id="UP000284676">
    <property type="component" value="Unassembled WGS sequence"/>
</dbReference>
<feature type="transmembrane region" description="Helical" evidence="9">
    <location>
        <begin position="399"/>
        <end position="419"/>
    </location>
</feature>
<proteinExistence type="inferred from homology"/>
<feature type="transmembrane region" description="Helical" evidence="9">
    <location>
        <begin position="332"/>
        <end position="354"/>
    </location>
</feature>
<feature type="transmembrane region" description="Helical" evidence="9">
    <location>
        <begin position="12"/>
        <end position="34"/>
    </location>
</feature>
<dbReference type="Pfam" id="PF02386">
    <property type="entry name" value="TrkH"/>
    <property type="match status" value="1"/>
</dbReference>
<feature type="transmembrane region" description="Helical" evidence="9">
    <location>
        <begin position="188"/>
        <end position="210"/>
    </location>
</feature>
<comment type="similarity">
    <text evidence="2">Belongs to the TrkH potassium transport family.</text>
</comment>
<sequence length="495" mass="55145">MKGVEILKSRYKLILGYTGVILLGVSIAMLTPLLTIPFFSYKKLEIFAFIATAFFTAVIGFNLKRFVAKETNVTMSIQEGGIVVLLSWITTLILSSLPFVISGQLNFVQAMFEVVSGYTTTGLSVVDVRETTHMVLLWRSVMQFLGGVGLVVIMLSAIIGPHGVGLYNAEARSDKLVPNIRKTTKMIMIIYVSYIIGGIILYVLAGMPIFDAINHSIAAVSTGGFSTKYESIGYYNSTTIELITIILMVLGTINFAAHAILWKGKVKEFLRIGEFKTMLFMFSLSIPLTLFFTTKDMFESLSKSIRVAVFEIISAVSTTGFSTVGYTDWNDFGIFILVLMMIIGGGTGSTAGGIKQYRVYILFKSLWWNIKSYVFPRNVVKEYSVNRADGKFYISDKHIIEVCSITTIYMIMFIISVIILMAHGYGMRESIFEIASCLSTVGLSIGITSPNAPNLVLIIETIMMFLGRLEFIVVFYSILRIIRDFKFIKSQNLEN</sequence>
<feature type="transmembrane region" description="Helical" evidence="9">
    <location>
        <begin position="46"/>
        <end position="63"/>
    </location>
</feature>
<feature type="transmembrane region" description="Helical" evidence="9">
    <location>
        <begin position="242"/>
        <end position="262"/>
    </location>
</feature>
<accession>A0A414PXC7</accession>
<evidence type="ECO:0000256" key="1">
    <source>
        <dbReference type="ARBA" id="ARBA00004651"/>
    </source>
</evidence>
<name>A0A414PXC7_FUSMR</name>
<organism evidence="10 11">
    <name type="scientific">Fusobacterium mortiferum</name>
    <dbReference type="NCBI Taxonomy" id="850"/>
    <lineage>
        <taxon>Bacteria</taxon>
        <taxon>Fusobacteriati</taxon>
        <taxon>Fusobacteriota</taxon>
        <taxon>Fusobacteriia</taxon>
        <taxon>Fusobacteriales</taxon>
        <taxon>Fusobacteriaceae</taxon>
        <taxon>Fusobacterium</taxon>
    </lineage>
</organism>
<gene>
    <name evidence="10" type="ORF">DW663_05625</name>
</gene>
<evidence type="ECO:0000313" key="11">
    <source>
        <dbReference type="Proteomes" id="UP000284676"/>
    </source>
</evidence>
<comment type="subcellular location">
    <subcellularLocation>
        <location evidence="1">Cell membrane</location>
        <topology evidence="1">Multi-pass membrane protein</topology>
    </subcellularLocation>
</comment>
<reference evidence="10 11" key="1">
    <citation type="submission" date="2018-08" db="EMBL/GenBank/DDBJ databases">
        <title>A genome reference for cultivated species of the human gut microbiota.</title>
        <authorList>
            <person name="Zou Y."/>
            <person name="Xue W."/>
            <person name="Luo G."/>
        </authorList>
    </citation>
    <scope>NUCLEOTIDE SEQUENCE [LARGE SCALE GENOMIC DNA]</scope>
    <source>
        <strain evidence="10 11">AM25-1</strain>
    </source>
</reference>
<feature type="transmembrane region" description="Helical" evidence="9">
    <location>
        <begin position="455"/>
        <end position="479"/>
    </location>
</feature>
<evidence type="ECO:0000256" key="4">
    <source>
        <dbReference type="ARBA" id="ARBA00022475"/>
    </source>
</evidence>
<feature type="transmembrane region" description="Helical" evidence="9">
    <location>
        <begin position="274"/>
        <end position="293"/>
    </location>
</feature>
<evidence type="ECO:0000256" key="7">
    <source>
        <dbReference type="ARBA" id="ARBA00023065"/>
    </source>
</evidence>
<dbReference type="GeneID" id="62763199"/>
<dbReference type="GO" id="GO:0005886">
    <property type="term" value="C:plasma membrane"/>
    <property type="evidence" value="ECO:0007669"/>
    <property type="project" value="UniProtKB-SubCell"/>
</dbReference>
<dbReference type="GO" id="GO:0008324">
    <property type="term" value="F:monoatomic cation transmembrane transporter activity"/>
    <property type="evidence" value="ECO:0007669"/>
    <property type="project" value="InterPro"/>
</dbReference>